<proteinExistence type="predicted"/>
<protein>
    <submittedName>
        <fullName evidence="1">Uncharacterized protein</fullName>
    </submittedName>
</protein>
<dbReference type="EMBL" id="JANFNH010000038">
    <property type="protein sequence ID" value="MCQ4045201.1"/>
    <property type="molecule type" value="Genomic_DNA"/>
</dbReference>
<sequence>MRMFQPFYGGSPDDCLCWLRAYTEAGARQLVPRIGSLDAERQLRLLTDEVLPGLRV</sequence>
<reference evidence="1 2" key="1">
    <citation type="submission" date="2022-06" db="EMBL/GenBank/DDBJ databases">
        <title>Draft genome sequence of type strain Streptomyces rubrisoli DSM 42083.</title>
        <authorList>
            <person name="Duangmal K."/>
            <person name="Klaysubun C."/>
        </authorList>
    </citation>
    <scope>NUCLEOTIDE SEQUENCE [LARGE SCALE GENOMIC DNA]</scope>
    <source>
        <strain evidence="1 2">DSM 42083</strain>
    </source>
</reference>
<comment type="caution">
    <text evidence="1">The sequence shown here is derived from an EMBL/GenBank/DDBJ whole genome shotgun (WGS) entry which is preliminary data.</text>
</comment>
<organism evidence="1 2">
    <name type="scientific">Streptantibioticus rubrisoli</name>
    <dbReference type="NCBI Taxonomy" id="1387313"/>
    <lineage>
        <taxon>Bacteria</taxon>
        <taxon>Bacillati</taxon>
        <taxon>Actinomycetota</taxon>
        <taxon>Actinomycetes</taxon>
        <taxon>Kitasatosporales</taxon>
        <taxon>Streptomycetaceae</taxon>
        <taxon>Streptantibioticus</taxon>
    </lineage>
</organism>
<dbReference type="InterPro" id="IPR036661">
    <property type="entry name" value="Luciferase-like_sf"/>
</dbReference>
<accession>A0ABT1PIL4</accession>
<gene>
    <name evidence="1" type="ORF">NON19_25000</name>
</gene>
<dbReference type="Gene3D" id="3.20.20.30">
    <property type="entry name" value="Luciferase-like domain"/>
    <property type="match status" value="1"/>
</dbReference>
<evidence type="ECO:0000313" key="2">
    <source>
        <dbReference type="Proteomes" id="UP001206206"/>
    </source>
</evidence>
<dbReference type="SUPFAM" id="SSF51679">
    <property type="entry name" value="Bacterial luciferase-like"/>
    <property type="match status" value="1"/>
</dbReference>
<dbReference type="RefSeq" id="WP_255931326.1">
    <property type="nucleotide sequence ID" value="NZ_JANFNH010000038.1"/>
</dbReference>
<evidence type="ECO:0000313" key="1">
    <source>
        <dbReference type="EMBL" id="MCQ4045201.1"/>
    </source>
</evidence>
<keyword evidence="2" id="KW-1185">Reference proteome</keyword>
<name>A0ABT1PIL4_9ACTN</name>
<dbReference type="Proteomes" id="UP001206206">
    <property type="component" value="Unassembled WGS sequence"/>
</dbReference>